<dbReference type="EMBL" id="CM047897">
    <property type="protein sequence ID" value="KAJ0112523.1"/>
    <property type="molecule type" value="Genomic_DNA"/>
</dbReference>
<comment type="caution">
    <text evidence="1">The sequence shown here is derived from an EMBL/GenBank/DDBJ whole genome shotgun (WGS) entry which is preliminary data.</text>
</comment>
<gene>
    <name evidence="1" type="ORF">Patl1_02428</name>
</gene>
<dbReference type="Proteomes" id="UP001164250">
    <property type="component" value="Chromosome 1"/>
</dbReference>
<organism evidence="1 2">
    <name type="scientific">Pistacia atlantica</name>
    <dbReference type="NCBI Taxonomy" id="434234"/>
    <lineage>
        <taxon>Eukaryota</taxon>
        <taxon>Viridiplantae</taxon>
        <taxon>Streptophyta</taxon>
        <taxon>Embryophyta</taxon>
        <taxon>Tracheophyta</taxon>
        <taxon>Spermatophyta</taxon>
        <taxon>Magnoliopsida</taxon>
        <taxon>eudicotyledons</taxon>
        <taxon>Gunneridae</taxon>
        <taxon>Pentapetalae</taxon>
        <taxon>rosids</taxon>
        <taxon>malvids</taxon>
        <taxon>Sapindales</taxon>
        <taxon>Anacardiaceae</taxon>
        <taxon>Pistacia</taxon>
    </lineage>
</organism>
<sequence>MNAVKALDVMDPSRSTLNENISPFASITLNHILADLNEFSWQECCVNSIDVFNNADISQTSNASASTPLYRGFEISEIPVRRKGRVVRTRMTELYSSVTKLQPEANSSQQPADVSDGVVTRPKRNLRMPARLLD</sequence>
<name>A0ACC1CA06_9ROSI</name>
<evidence type="ECO:0000313" key="2">
    <source>
        <dbReference type="Proteomes" id="UP001164250"/>
    </source>
</evidence>
<protein>
    <submittedName>
        <fullName evidence="1">Uncharacterized protein</fullName>
    </submittedName>
</protein>
<accession>A0ACC1CA06</accession>
<evidence type="ECO:0000313" key="1">
    <source>
        <dbReference type="EMBL" id="KAJ0112523.1"/>
    </source>
</evidence>
<reference evidence="2" key="1">
    <citation type="journal article" date="2023" name="G3 (Bethesda)">
        <title>Genome assembly and association tests identify interacting loci associated with vigor, precocity, and sex in interspecific pistachio rootstocks.</title>
        <authorList>
            <person name="Palmer W."/>
            <person name="Jacygrad E."/>
            <person name="Sagayaradj S."/>
            <person name="Cavanaugh K."/>
            <person name="Han R."/>
            <person name="Bertier L."/>
            <person name="Beede B."/>
            <person name="Kafkas S."/>
            <person name="Golino D."/>
            <person name="Preece J."/>
            <person name="Michelmore R."/>
        </authorList>
    </citation>
    <scope>NUCLEOTIDE SEQUENCE [LARGE SCALE GENOMIC DNA]</scope>
</reference>
<proteinExistence type="predicted"/>
<keyword evidence="2" id="KW-1185">Reference proteome</keyword>